<dbReference type="EMBL" id="JXBC01000014">
    <property type="protein sequence ID" value="KIU04574.1"/>
    <property type="molecule type" value="Genomic_DNA"/>
</dbReference>
<dbReference type="AlphaFoldDB" id="A0A0D1IX74"/>
<accession>A0A0D1IX74</accession>
<reference evidence="2 3" key="1">
    <citation type="submission" date="2014-12" db="EMBL/GenBank/DDBJ databases">
        <title>Comparative genome analysis of Bacillus coagulans HM-08, Clostridium butyricum HM-68, Bacillus subtilis HM-66 and Bacillus licheniformis BL-09.</title>
        <authorList>
            <person name="Zhang H."/>
        </authorList>
    </citation>
    <scope>NUCLEOTIDE SEQUENCE [LARGE SCALE GENOMIC DNA]</scope>
    <source>
        <strain evidence="2 3">HM-66</strain>
    </source>
</reference>
<name>A0A0D1IX74_BACIU</name>
<feature type="signal peptide" evidence="1">
    <location>
        <begin position="1"/>
        <end position="23"/>
    </location>
</feature>
<sequence length="52" mass="5081">MKKTILFSLLTVSALLLVAPASGKDTSLSSKPGHIAGEGGVSINVAEGGVSA</sequence>
<proteinExistence type="predicted"/>
<evidence type="ECO:0000313" key="3">
    <source>
        <dbReference type="Proteomes" id="UP000032247"/>
    </source>
</evidence>
<evidence type="ECO:0000313" key="2">
    <source>
        <dbReference type="EMBL" id="KIU04574.1"/>
    </source>
</evidence>
<gene>
    <name evidence="2" type="ORF">SC09_contig8orf00252</name>
</gene>
<feature type="chain" id="PRO_5002242083" evidence="1">
    <location>
        <begin position="24"/>
        <end position="52"/>
    </location>
</feature>
<comment type="caution">
    <text evidence="2">The sequence shown here is derived from an EMBL/GenBank/DDBJ whole genome shotgun (WGS) entry which is preliminary data.</text>
</comment>
<evidence type="ECO:0000256" key="1">
    <source>
        <dbReference type="SAM" id="SignalP"/>
    </source>
</evidence>
<protein>
    <submittedName>
        <fullName evidence="2">Uncharacterized protein</fullName>
    </submittedName>
</protein>
<dbReference type="PATRIC" id="fig|1423.173.peg.5041"/>
<dbReference type="Proteomes" id="UP000032247">
    <property type="component" value="Unassembled WGS sequence"/>
</dbReference>
<keyword evidence="1" id="KW-0732">Signal</keyword>
<organism evidence="2 3">
    <name type="scientific">Bacillus subtilis</name>
    <dbReference type="NCBI Taxonomy" id="1423"/>
    <lineage>
        <taxon>Bacteria</taxon>
        <taxon>Bacillati</taxon>
        <taxon>Bacillota</taxon>
        <taxon>Bacilli</taxon>
        <taxon>Bacillales</taxon>
        <taxon>Bacillaceae</taxon>
        <taxon>Bacillus</taxon>
    </lineage>
</organism>